<dbReference type="InterPro" id="IPR036047">
    <property type="entry name" value="F-box-like_dom_sf"/>
</dbReference>
<dbReference type="EMBL" id="BTSY01000002">
    <property type="protein sequence ID" value="GMT13181.1"/>
    <property type="molecule type" value="Genomic_DNA"/>
</dbReference>
<dbReference type="AlphaFoldDB" id="A0AAV5V1J0"/>
<name>A0AAV5V1J0_9BILA</name>
<proteinExistence type="predicted"/>
<gene>
    <name evidence="2" type="ORF">PFISCL1PPCAC_4478</name>
</gene>
<protein>
    <recommendedName>
        <fullName evidence="1">F-box domain-containing protein</fullName>
    </recommendedName>
</protein>
<dbReference type="SUPFAM" id="SSF81383">
    <property type="entry name" value="F-box domain"/>
    <property type="match status" value="1"/>
</dbReference>
<feature type="domain" description="F-box" evidence="1">
    <location>
        <begin position="24"/>
        <end position="72"/>
    </location>
</feature>
<sequence length="339" mass="39034">MPSSALVKNTKEVMQEESTEPITETLLLDLPNEMLARVFSSLTLEDRKSFRSVNDRLKRIERNCGGRHFTDIGVEWNTSYKIIVAGDADMGFIFNKNNMDIDSMREMFKGGYTEELEITGDITAEAENLLPIAFNTLKFGRLSINMFRPNSGRLISRLLDGKELKNAAIELRFRSGFGKFVKEVKQMLREIPHFDIFRLSSGKEQSGSEQEELIDDDVLLHLVKHTTSSYIDVEATSITSRGLYDAFKLFWVNGVDKEASFNVPRETIDHFCNHFVDERFTALREMFRHKDSEATFSWSETRVAGEIQMCFVFMRSRKVKRCYQAPLATRPSTVKRRSV</sequence>
<dbReference type="CDD" id="cd09917">
    <property type="entry name" value="F-box_SF"/>
    <property type="match status" value="1"/>
</dbReference>
<dbReference type="Pfam" id="PF00646">
    <property type="entry name" value="F-box"/>
    <property type="match status" value="1"/>
</dbReference>
<dbReference type="Proteomes" id="UP001432322">
    <property type="component" value="Unassembled WGS sequence"/>
</dbReference>
<reference evidence="2" key="1">
    <citation type="submission" date="2023-10" db="EMBL/GenBank/DDBJ databases">
        <title>Genome assembly of Pristionchus species.</title>
        <authorList>
            <person name="Yoshida K."/>
            <person name="Sommer R.J."/>
        </authorList>
    </citation>
    <scope>NUCLEOTIDE SEQUENCE</scope>
    <source>
        <strain evidence="2">RS5133</strain>
    </source>
</reference>
<dbReference type="InterPro" id="IPR001810">
    <property type="entry name" value="F-box_dom"/>
</dbReference>
<evidence type="ECO:0000313" key="3">
    <source>
        <dbReference type="Proteomes" id="UP001432322"/>
    </source>
</evidence>
<evidence type="ECO:0000313" key="2">
    <source>
        <dbReference type="EMBL" id="GMT13181.1"/>
    </source>
</evidence>
<comment type="caution">
    <text evidence="2">The sequence shown here is derived from an EMBL/GenBank/DDBJ whole genome shotgun (WGS) entry which is preliminary data.</text>
</comment>
<keyword evidence="3" id="KW-1185">Reference proteome</keyword>
<dbReference type="PROSITE" id="PS50181">
    <property type="entry name" value="FBOX"/>
    <property type="match status" value="1"/>
</dbReference>
<evidence type="ECO:0000259" key="1">
    <source>
        <dbReference type="PROSITE" id="PS50181"/>
    </source>
</evidence>
<accession>A0AAV5V1J0</accession>
<organism evidence="2 3">
    <name type="scientific">Pristionchus fissidentatus</name>
    <dbReference type="NCBI Taxonomy" id="1538716"/>
    <lineage>
        <taxon>Eukaryota</taxon>
        <taxon>Metazoa</taxon>
        <taxon>Ecdysozoa</taxon>
        <taxon>Nematoda</taxon>
        <taxon>Chromadorea</taxon>
        <taxon>Rhabditida</taxon>
        <taxon>Rhabditina</taxon>
        <taxon>Diplogasteromorpha</taxon>
        <taxon>Diplogasteroidea</taxon>
        <taxon>Neodiplogasteridae</taxon>
        <taxon>Pristionchus</taxon>
    </lineage>
</organism>